<dbReference type="Pfam" id="PF02886">
    <property type="entry name" value="LBP_BPI_CETP_C"/>
    <property type="match status" value="1"/>
</dbReference>
<feature type="domain" description="Lipid-binding serum glycoprotein C-terminal" evidence="12">
    <location>
        <begin position="323"/>
        <end position="535"/>
    </location>
</feature>
<proteinExistence type="inferred from homology"/>
<dbReference type="SMART" id="SM00328">
    <property type="entry name" value="BPI1"/>
    <property type="match status" value="1"/>
</dbReference>
<evidence type="ECO:0000313" key="14">
    <source>
        <dbReference type="Proteomes" id="UP001066276"/>
    </source>
</evidence>
<dbReference type="FunFam" id="3.15.10.10:FF:000001">
    <property type="entry name" value="phospholipid transfer protein-like"/>
    <property type="match status" value="1"/>
</dbReference>
<dbReference type="SMART" id="SM00329">
    <property type="entry name" value="BPI2"/>
    <property type="match status" value="1"/>
</dbReference>
<keyword evidence="8 10" id="KW-0325">Glycoprotein</keyword>
<dbReference type="Pfam" id="PF01273">
    <property type="entry name" value="LBP_BPI_CETP"/>
    <property type="match status" value="1"/>
</dbReference>
<dbReference type="GO" id="GO:0045087">
    <property type="term" value="P:innate immune response"/>
    <property type="evidence" value="ECO:0007669"/>
    <property type="project" value="UniProtKB-UniRule"/>
</dbReference>
<keyword evidence="6 10" id="KW-0044">Antibiotic</keyword>
<protein>
    <recommendedName>
        <fullName evidence="2 10">Bactericidal permeability-increasing protein</fullName>
        <shortName evidence="10">BPI</shortName>
    </recommendedName>
</protein>
<comment type="domain">
    <text evidence="10">The N- and C-terminal barrels adopt an identical fold despite having only 13% of conserved residues.</text>
</comment>
<dbReference type="Gene3D" id="3.15.20.10">
    <property type="entry name" value="Bactericidal permeability-increasing protein, domain 2"/>
    <property type="match status" value="1"/>
</dbReference>
<keyword evidence="10" id="KW-0732">Signal</keyword>
<dbReference type="GO" id="GO:0005615">
    <property type="term" value="C:extracellular space"/>
    <property type="evidence" value="ECO:0007669"/>
    <property type="project" value="UniProtKB-UniRule"/>
</dbReference>
<evidence type="ECO:0000256" key="5">
    <source>
        <dbReference type="ARBA" id="ARBA00022859"/>
    </source>
</evidence>
<dbReference type="InterPro" id="IPR001124">
    <property type="entry name" value="Lipid-bd_serum_glycop_C"/>
</dbReference>
<reference evidence="13" key="1">
    <citation type="journal article" date="2022" name="bioRxiv">
        <title>Sequencing and chromosome-scale assembly of the giantPleurodeles waltlgenome.</title>
        <authorList>
            <person name="Brown T."/>
            <person name="Elewa A."/>
            <person name="Iarovenko S."/>
            <person name="Subramanian E."/>
            <person name="Araus A.J."/>
            <person name="Petzold A."/>
            <person name="Susuki M."/>
            <person name="Suzuki K.-i.T."/>
            <person name="Hayashi T."/>
            <person name="Toyoda A."/>
            <person name="Oliveira C."/>
            <person name="Osipova E."/>
            <person name="Leigh N.D."/>
            <person name="Simon A."/>
            <person name="Yun M.H."/>
        </authorList>
    </citation>
    <scope>NUCLEOTIDE SEQUENCE</scope>
    <source>
        <strain evidence="13">20211129_DDA</strain>
        <tissue evidence="13">Liver</tissue>
    </source>
</reference>
<evidence type="ECO:0000256" key="4">
    <source>
        <dbReference type="ARBA" id="ARBA00022588"/>
    </source>
</evidence>
<evidence type="ECO:0000256" key="10">
    <source>
        <dbReference type="RuleBase" id="RU369039"/>
    </source>
</evidence>
<comment type="subcellular location">
    <subcellularLocation>
        <location evidence="10">Secreted</location>
    </subcellularLocation>
</comment>
<dbReference type="GO" id="GO:0050829">
    <property type="term" value="P:defense response to Gram-negative bacterium"/>
    <property type="evidence" value="ECO:0007669"/>
    <property type="project" value="UniProtKB-UniRule"/>
</dbReference>
<keyword evidence="5 10" id="KW-0391">Immunity</keyword>
<dbReference type="PANTHER" id="PTHR10504:SF84">
    <property type="entry name" value="BACTERICIDAL PERMEABILITY-INCREASING PROTEIN"/>
    <property type="match status" value="1"/>
</dbReference>
<dbReference type="InterPro" id="IPR032942">
    <property type="entry name" value="BPI/LBP/Plunc"/>
</dbReference>
<dbReference type="AlphaFoldDB" id="A0AAV7P6P1"/>
<dbReference type="SUPFAM" id="SSF55394">
    <property type="entry name" value="Bactericidal permeability-increasing protein, BPI"/>
    <property type="match status" value="2"/>
</dbReference>
<dbReference type="InterPro" id="IPR017942">
    <property type="entry name" value="Lipid-bd_serum_glycop_N"/>
</dbReference>
<comment type="function">
    <text evidence="10">The cytotoxic action of BPI is limited to many species of Gram-negative bacteria; this specificity may be explained by a strong affinity of the very basic N-terminal half for the negatively charged lipopolysaccharides that are unique to the Gram-negative bacterial outer envelope.</text>
</comment>
<dbReference type="Gene3D" id="3.15.10.10">
    <property type="entry name" value="Bactericidal permeability-increasing protein, domain 1"/>
    <property type="match status" value="1"/>
</dbReference>
<name>A0AAV7P6P1_PLEWA</name>
<evidence type="ECO:0000256" key="8">
    <source>
        <dbReference type="ARBA" id="ARBA00023180"/>
    </source>
</evidence>
<evidence type="ECO:0000259" key="12">
    <source>
        <dbReference type="SMART" id="SM00329"/>
    </source>
</evidence>
<dbReference type="PANTHER" id="PTHR10504">
    <property type="entry name" value="BACTERICIDAL PERMEABILITY-INCREASING BPI PROTEIN-RELATED"/>
    <property type="match status" value="1"/>
</dbReference>
<dbReference type="InterPro" id="IPR017943">
    <property type="entry name" value="Bactericidal_perm-incr_a/b_dom"/>
</dbReference>
<evidence type="ECO:0000256" key="6">
    <source>
        <dbReference type="ARBA" id="ARBA00023022"/>
    </source>
</evidence>
<keyword evidence="4 10" id="KW-0399">Innate immunity</keyword>
<sequence length="544" mass="60257">MPLGTVSHEEVMDSIFLCDLYIYQALRLPSQSCSSKEVRGCFCKDLGPRHHFQGKYRVVLRMLHKIYFALLSCQAAWSMKGNPGVKVQVSQKGMEYATHTAIRFLEPMLTSLQIGDMHGKANIKVDVDYEVTDIKITEFNISDASVTFIPGIGIHMSIYNSHAKLSNKWKINSWVVKDKGSSILNLDGICVDAVINITQTSNGLPSFAITSCSSKVEDVKVKLIGGIEMFHGMMIEPIKKISHEKINQKVCPIIKEEIEKWSKNLSMQQFRMNINENVGFDYTLVSNPVTTLDDFTMPLKGMFYAVKAPEETPFAPESFSLPSLKDNMFCVGISESVFGSAAYSYFKSGYFTLSLDPFLSEGLATMNSTALADIFPEVSNQHHQLTGILQATSAPLVTLKPDNLTLEIAFCAEIYAKLPNSVNKLLVKQNMIASISGNLSISGQESSYTALNITGTMALNRFQIIPADATKQGQAKVNPSQISKMENSMKNLAEQGLLKMFNDQLRGGISIPNMPYFPLIKPSFKTEQGFIKISGDVKLIPPKL</sequence>
<keyword evidence="14" id="KW-1185">Reference proteome</keyword>
<evidence type="ECO:0000256" key="9">
    <source>
        <dbReference type="ARBA" id="ARBA00025943"/>
    </source>
</evidence>
<evidence type="ECO:0000256" key="2">
    <source>
        <dbReference type="ARBA" id="ARBA00017827"/>
    </source>
</evidence>
<accession>A0AAV7P6P1</accession>
<comment type="subunit">
    <text evidence="9 10">Monomer. Homodimer; disulfide-linked.</text>
</comment>
<organism evidence="13 14">
    <name type="scientific">Pleurodeles waltl</name>
    <name type="common">Iberian ribbed newt</name>
    <dbReference type="NCBI Taxonomy" id="8319"/>
    <lineage>
        <taxon>Eukaryota</taxon>
        <taxon>Metazoa</taxon>
        <taxon>Chordata</taxon>
        <taxon>Craniata</taxon>
        <taxon>Vertebrata</taxon>
        <taxon>Euteleostomi</taxon>
        <taxon>Amphibia</taxon>
        <taxon>Batrachia</taxon>
        <taxon>Caudata</taxon>
        <taxon>Salamandroidea</taxon>
        <taxon>Salamandridae</taxon>
        <taxon>Pleurodelinae</taxon>
        <taxon>Pleurodeles</taxon>
    </lineage>
</organism>
<feature type="domain" description="Lipid-binding serum glycoprotein N-terminal" evidence="11">
    <location>
        <begin position="88"/>
        <end position="308"/>
    </location>
</feature>
<keyword evidence="3 10" id="KW-0929">Antimicrobial</keyword>
<gene>
    <name evidence="13" type="ORF">NDU88_002409</name>
</gene>
<evidence type="ECO:0000256" key="3">
    <source>
        <dbReference type="ARBA" id="ARBA00022529"/>
    </source>
</evidence>
<dbReference type="EMBL" id="JANPWB010000011">
    <property type="protein sequence ID" value="KAJ1123942.1"/>
    <property type="molecule type" value="Genomic_DNA"/>
</dbReference>
<evidence type="ECO:0000256" key="1">
    <source>
        <dbReference type="ARBA" id="ARBA00007292"/>
    </source>
</evidence>
<evidence type="ECO:0000259" key="11">
    <source>
        <dbReference type="SMART" id="SM00328"/>
    </source>
</evidence>
<comment type="caution">
    <text evidence="13">The sequence shown here is derived from an EMBL/GenBank/DDBJ whole genome shotgun (WGS) entry which is preliminary data.</text>
</comment>
<comment type="domain">
    <text evidence="10">The N-terminal region may be exposed to the interior of the granule, whereas the C-terminal portion may be embedded in the membrane. During phagocytosis and degranulation, proteases may be released and activated and cleave BPI at the junction of the N- and C-terminal portions of the molecule, providing controlled release of the N-terminal antibacterial fragment when bacteria are ingested.</text>
</comment>
<comment type="similarity">
    <text evidence="1">Belongs to the BPI/LBP/Plunc superfamily. BPI/LBP family.</text>
</comment>
<keyword evidence="10" id="KW-0964">Secreted</keyword>
<dbReference type="GO" id="GO:0008289">
    <property type="term" value="F:lipid binding"/>
    <property type="evidence" value="ECO:0007669"/>
    <property type="project" value="InterPro"/>
</dbReference>
<evidence type="ECO:0000256" key="7">
    <source>
        <dbReference type="ARBA" id="ARBA00023157"/>
    </source>
</evidence>
<keyword evidence="7 10" id="KW-1015">Disulfide bond</keyword>
<evidence type="ECO:0000313" key="13">
    <source>
        <dbReference type="EMBL" id="KAJ1123942.1"/>
    </source>
</evidence>
<dbReference type="Proteomes" id="UP001066276">
    <property type="component" value="Chromosome 7"/>
</dbReference>